<keyword evidence="1" id="KW-0697">Rotamase</keyword>
<comment type="caution">
    <text evidence="4">The sequence shown here is derived from an EMBL/GenBank/DDBJ whole genome shotgun (WGS) entry which is preliminary data.</text>
</comment>
<dbReference type="InterPro" id="IPR000297">
    <property type="entry name" value="PPIase_PpiC"/>
</dbReference>
<dbReference type="PANTHER" id="PTHR47245:SF2">
    <property type="entry name" value="PEPTIDYL-PROLYL CIS-TRANS ISOMERASE HP_0175-RELATED"/>
    <property type="match status" value="1"/>
</dbReference>
<feature type="domain" description="PpiC" evidence="3">
    <location>
        <begin position="226"/>
        <end position="327"/>
    </location>
</feature>
<keyword evidence="5" id="KW-1185">Reference proteome</keyword>
<dbReference type="GO" id="GO:0003755">
    <property type="term" value="F:peptidyl-prolyl cis-trans isomerase activity"/>
    <property type="evidence" value="ECO:0007669"/>
    <property type="project" value="UniProtKB-KW"/>
</dbReference>
<gene>
    <name evidence="4" type="ORF">E1J38_012085</name>
</gene>
<feature type="domain" description="PpiC" evidence="3">
    <location>
        <begin position="122"/>
        <end position="221"/>
    </location>
</feature>
<name>A0A562YBJ5_9FLAO</name>
<dbReference type="Gene3D" id="3.10.50.40">
    <property type="match status" value="2"/>
</dbReference>
<dbReference type="InterPro" id="IPR027304">
    <property type="entry name" value="Trigger_fact/SurA_dom_sf"/>
</dbReference>
<evidence type="ECO:0000313" key="4">
    <source>
        <dbReference type="EMBL" id="TWO31810.1"/>
    </source>
</evidence>
<reference evidence="4 5" key="1">
    <citation type="submission" date="2019-07" db="EMBL/GenBank/DDBJ databases">
        <title>Seonamhaeicola sp. W255 draft genome.</title>
        <authorList>
            <person name="Zhang X.-Y."/>
            <person name="Zhang R."/>
            <person name="Zhong Y.-L."/>
            <person name="Du Z.-J."/>
        </authorList>
    </citation>
    <scope>NUCLEOTIDE SEQUENCE [LARGE SCALE GENOMIC DNA]</scope>
    <source>
        <strain evidence="4 5">W255</strain>
    </source>
</reference>
<accession>A0A562YBJ5</accession>
<keyword evidence="1 4" id="KW-0413">Isomerase</keyword>
<dbReference type="AlphaFoldDB" id="A0A562YBJ5"/>
<dbReference type="RefSeq" id="WP_133357110.1">
    <property type="nucleotide sequence ID" value="NZ_SMZJ02000007.1"/>
</dbReference>
<dbReference type="OrthoDB" id="14196at2"/>
<dbReference type="PANTHER" id="PTHR47245">
    <property type="entry name" value="PEPTIDYLPROLYL ISOMERASE"/>
    <property type="match status" value="1"/>
</dbReference>
<evidence type="ECO:0000313" key="5">
    <source>
        <dbReference type="Proteomes" id="UP000295814"/>
    </source>
</evidence>
<dbReference type="Pfam" id="PF13145">
    <property type="entry name" value="Rotamase_2"/>
    <property type="match status" value="1"/>
</dbReference>
<evidence type="ECO:0000256" key="2">
    <source>
        <dbReference type="SAM" id="SignalP"/>
    </source>
</evidence>
<keyword evidence="2" id="KW-0732">Signal</keyword>
<evidence type="ECO:0000259" key="3">
    <source>
        <dbReference type="PROSITE" id="PS50198"/>
    </source>
</evidence>
<feature type="signal peptide" evidence="2">
    <location>
        <begin position="1"/>
        <end position="20"/>
    </location>
</feature>
<dbReference type="EMBL" id="SMZJ02000007">
    <property type="protein sequence ID" value="TWO31810.1"/>
    <property type="molecule type" value="Genomic_DNA"/>
</dbReference>
<dbReference type="InterPro" id="IPR046357">
    <property type="entry name" value="PPIase_dom_sf"/>
</dbReference>
<proteinExistence type="predicted"/>
<dbReference type="Pfam" id="PF00639">
    <property type="entry name" value="Rotamase"/>
    <property type="match status" value="2"/>
</dbReference>
<dbReference type="Proteomes" id="UP000295814">
    <property type="component" value="Unassembled WGS sequence"/>
</dbReference>
<dbReference type="PROSITE" id="PS50198">
    <property type="entry name" value="PPIC_PPIASE_2"/>
    <property type="match status" value="2"/>
</dbReference>
<sequence>MKLRYFFALISVLLTAANYAQVNQEDVLFLVDNEPIYVSEFIRVYNKNLDLVQDESQKNVDEYLKLFTSYKLKLKEAKAQGLQNKPSYKRELSTYKKQLAQSFISNTKVTDALVEEAYERISFDIKANHILVKLAENANPEDTLRAYNEITKLRNRTLNEGFEKVRKEVHNGQTIFGEELGYFSGFRMVYKFETAAFNTPVGEISQPFRTRFGYHIVNVLDKRKARGECTVAHIMVVDKKGDTIIKPEVRIQEIYQKLQQGEDFEALAKQFSDDKSSASKGGTLAPFSSGQLSAPEFEEVAFSLVNKNDISKPFKTAYGWHIVKLIEKKPIPLFEDIRPELEVKVKRDDRSKLIDEALYNSLKKQYDINANESGLDYFISIITEDYFKRTWKLPDNFKADEPLFKIGKKQFYFKDFGAYLLNGQKGRLLRVPFDTLVKNKYDTFLNESLVQYKEENLEHENKEYAHILSEYRDGLLLFDLMEATIWNAAKTDSVEIEKFYNANKNNYVLPERIDAVIASSSKQKTLKKVAKLLEKGMELDKIKTLINGNDKIEVIFTTGIIEAGNQSIPKSLPFTEGISKIYKHNESFVLVQIKEVLPSTEQSFEESKGKVISDYQTYKEESWVENLKDKYEVIINQEALKRVKADIKNQ</sequence>
<protein>
    <submittedName>
        <fullName evidence="4">Peptidylprolyl isomerase</fullName>
    </submittedName>
</protein>
<dbReference type="SUPFAM" id="SSF109998">
    <property type="entry name" value="Triger factor/SurA peptide-binding domain-like"/>
    <property type="match status" value="1"/>
</dbReference>
<feature type="chain" id="PRO_5022750578" evidence="2">
    <location>
        <begin position="21"/>
        <end position="650"/>
    </location>
</feature>
<dbReference type="SUPFAM" id="SSF54534">
    <property type="entry name" value="FKBP-like"/>
    <property type="match status" value="2"/>
</dbReference>
<evidence type="ECO:0000256" key="1">
    <source>
        <dbReference type="PROSITE-ProRule" id="PRU00278"/>
    </source>
</evidence>
<dbReference type="InterPro" id="IPR050245">
    <property type="entry name" value="PrsA_foldase"/>
</dbReference>
<organism evidence="4 5">
    <name type="scientific">Seonamhaeicola sediminis</name>
    <dbReference type="NCBI Taxonomy" id="2528206"/>
    <lineage>
        <taxon>Bacteria</taxon>
        <taxon>Pseudomonadati</taxon>
        <taxon>Bacteroidota</taxon>
        <taxon>Flavobacteriia</taxon>
        <taxon>Flavobacteriales</taxon>
        <taxon>Flavobacteriaceae</taxon>
    </lineage>
</organism>